<dbReference type="Gene3D" id="3.40.1420.30">
    <property type="match status" value="1"/>
</dbReference>
<feature type="domain" description="Putative beta-lactamase-inhibitor-like PepSY-like" evidence="3">
    <location>
        <begin position="134"/>
        <end position="227"/>
    </location>
</feature>
<reference evidence="4 5" key="1">
    <citation type="submission" date="2018-02" db="EMBL/GenBank/DDBJ databases">
        <title>Comparative genomes isolates from brazilian mangrove.</title>
        <authorList>
            <person name="Araujo J.E."/>
            <person name="Taketani R.G."/>
            <person name="Silva M.C.P."/>
            <person name="Loureco M.V."/>
            <person name="Andreote F.D."/>
        </authorList>
    </citation>
    <scope>NUCLEOTIDE SEQUENCE [LARGE SCALE GENOMIC DNA]</scope>
    <source>
        <strain evidence="4 5">NAP PRIS-MGV</strain>
    </source>
</reference>
<keyword evidence="2" id="KW-1133">Transmembrane helix</keyword>
<evidence type="ECO:0000313" key="4">
    <source>
        <dbReference type="EMBL" id="PQO41939.1"/>
    </source>
</evidence>
<dbReference type="SUPFAM" id="SSF160574">
    <property type="entry name" value="BT0923-like"/>
    <property type="match status" value="1"/>
</dbReference>
<protein>
    <recommendedName>
        <fullName evidence="3">Putative beta-lactamase-inhibitor-like PepSY-like domain-containing protein</fullName>
    </recommendedName>
</protein>
<feature type="transmembrane region" description="Helical" evidence="2">
    <location>
        <begin position="72"/>
        <end position="92"/>
    </location>
</feature>
<dbReference type="AlphaFoldDB" id="A0A2S8GBY8"/>
<proteinExistence type="predicted"/>
<organism evidence="4 5">
    <name type="scientific">Blastopirellula marina</name>
    <dbReference type="NCBI Taxonomy" id="124"/>
    <lineage>
        <taxon>Bacteria</taxon>
        <taxon>Pseudomonadati</taxon>
        <taxon>Planctomycetota</taxon>
        <taxon>Planctomycetia</taxon>
        <taxon>Pirellulales</taxon>
        <taxon>Pirellulaceae</taxon>
        <taxon>Blastopirellula</taxon>
    </lineage>
</organism>
<evidence type="ECO:0000256" key="1">
    <source>
        <dbReference type="SAM" id="MobiDB-lite"/>
    </source>
</evidence>
<dbReference type="InterPro" id="IPR021533">
    <property type="entry name" value="PepSY-like"/>
</dbReference>
<evidence type="ECO:0000259" key="3">
    <source>
        <dbReference type="Pfam" id="PF11396"/>
    </source>
</evidence>
<dbReference type="Proteomes" id="UP000239388">
    <property type="component" value="Unassembled WGS sequence"/>
</dbReference>
<feature type="region of interest" description="Disordered" evidence="1">
    <location>
        <begin position="214"/>
        <end position="240"/>
    </location>
</feature>
<comment type="caution">
    <text evidence="4">The sequence shown here is derived from an EMBL/GenBank/DDBJ whole genome shotgun (WGS) entry which is preliminary data.</text>
</comment>
<dbReference type="Pfam" id="PF11396">
    <property type="entry name" value="PepSY_like"/>
    <property type="match status" value="1"/>
</dbReference>
<sequence>MPHAVGTYTNLSEGDTRTWWRFGSEAAFINYFLFSIHGGLIAQRYNSGNQGQSTAVAALPTQQERRSLSMRFIMTCVAVGVIAGGSLARVGVAEEKPVSLDKLPEVVSAAVKKMFPQAKLVKATSEEEEEDEREYEVTLIDGDKTIDVTVDEEGEVESLEMAIPLDALPKKVTKTLRKRYADWKPASAEAIYEIEDGERELEYYEILLQSTDSKQREVKIQPNGKIAHDEHEHDEADDED</sequence>
<keyword evidence="2" id="KW-0812">Transmembrane</keyword>
<evidence type="ECO:0000313" key="5">
    <source>
        <dbReference type="Proteomes" id="UP000239388"/>
    </source>
</evidence>
<dbReference type="EMBL" id="PUIB01000004">
    <property type="protein sequence ID" value="PQO41939.1"/>
    <property type="molecule type" value="Genomic_DNA"/>
</dbReference>
<accession>A0A2S8GBY8</accession>
<evidence type="ECO:0000256" key="2">
    <source>
        <dbReference type="SAM" id="Phobius"/>
    </source>
</evidence>
<name>A0A2S8GBY8_9BACT</name>
<gene>
    <name evidence="4" type="ORF">C5Y98_02580</name>
</gene>
<keyword evidence="2" id="KW-0472">Membrane</keyword>